<dbReference type="InterPro" id="IPR001623">
    <property type="entry name" value="DnaJ_domain"/>
</dbReference>
<evidence type="ECO:0000256" key="1">
    <source>
        <dbReference type="ARBA" id="ARBA00023186"/>
    </source>
</evidence>
<keyword evidence="5" id="KW-1185">Reference proteome</keyword>
<proteinExistence type="predicted"/>
<dbReference type="PROSITE" id="PS50076">
    <property type="entry name" value="DNAJ_2"/>
    <property type="match status" value="1"/>
</dbReference>
<dbReference type="SUPFAM" id="SSF46565">
    <property type="entry name" value="Chaperone J-domain"/>
    <property type="match status" value="1"/>
</dbReference>
<keyword evidence="1" id="KW-0143">Chaperone</keyword>
<protein>
    <submittedName>
        <fullName evidence="4">DNA-binding protein</fullName>
    </submittedName>
</protein>
<dbReference type="Pfam" id="PF00226">
    <property type="entry name" value="DnaJ"/>
    <property type="match status" value="1"/>
</dbReference>
<dbReference type="Pfam" id="PF01556">
    <property type="entry name" value="DnaJ_C"/>
    <property type="match status" value="1"/>
</dbReference>
<organism evidence="4 5">
    <name type="scientific">Thiomicrorhabdus immobilis</name>
    <dbReference type="NCBI Taxonomy" id="2791037"/>
    <lineage>
        <taxon>Bacteria</taxon>
        <taxon>Pseudomonadati</taxon>
        <taxon>Pseudomonadota</taxon>
        <taxon>Gammaproteobacteria</taxon>
        <taxon>Thiotrichales</taxon>
        <taxon>Piscirickettsiaceae</taxon>
        <taxon>Thiomicrorhabdus</taxon>
    </lineage>
</organism>
<dbReference type="Proteomes" id="UP001054820">
    <property type="component" value="Chromosome"/>
</dbReference>
<evidence type="ECO:0000313" key="4">
    <source>
        <dbReference type="EMBL" id="BCN93264.1"/>
    </source>
</evidence>
<dbReference type="Gene3D" id="1.10.287.110">
    <property type="entry name" value="DnaJ domain"/>
    <property type="match status" value="1"/>
</dbReference>
<name>A0ABN6CXC5_9GAMM</name>
<accession>A0ABN6CXC5</accession>
<evidence type="ECO:0000313" key="5">
    <source>
        <dbReference type="Proteomes" id="UP001054820"/>
    </source>
</evidence>
<dbReference type="PRINTS" id="PR00625">
    <property type="entry name" value="JDOMAIN"/>
</dbReference>
<dbReference type="CDD" id="cd06257">
    <property type="entry name" value="DnaJ"/>
    <property type="match status" value="1"/>
</dbReference>
<dbReference type="InterPro" id="IPR002939">
    <property type="entry name" value="DnaJ_C"/>
</dbReference>
<feature type="compositionally biased region" description="Polar residues" evidence="2">
    <location>
        <begin position="117"/>
        <end position="132"/>
    </location>
</feature>
<feature type="domain" description="J" evidence="3">
    <location>
        <begin position="10"/>
        <end position="66"/>
    </location>
</feature>
<dbReference type="EMBL" id="AP024202">
    <property type="protein sequence ID" value="BCN93264.1"/>
    <property type="molecule type" value="Genomic_DNA"/>
</dbReference>
<keyword evidence="4" id="KW-0238">DNA-binding</keyword>
<feature type="region of interest" description="Disordered" evidence="2">
    <location>
        <begin position="83"/>
        <end position="132"/>
    </location>
</feature>
<dbReference type="GO" id="GO:0003677">
    <property type="term" value="F:DNA binding"/>
    <property type="evidence" value="ECO:0007669"/>
    <property type="project" value="UniProtKB-KW"/>
</dbReference>
<dbReference type="InterPro" id="IPR036869">
    <property type="entry name" value="J_dom_sf"/>
</dbReference>
<gene>
    <name evidence="4" type="ORF">THMIRHAM_10490</name>
</gene>
<dbReference type="PANTHER" id="PTHR43096:SF52">
    <property type="entry name" value="DNAJ HOMOLOG 1, MITOCHONDRIAL-RELATED"/>
    <property type="match status" value="1"/>
</dbReference>
<dbReference type="PANTHER" id="PTHR43096">
    <property type="entry name" value="DNAJ HOMOLOG 1, MITOCHONDRIAL-RELATED"/>
    <property type="match status" value="1"/>
</dbReference>
<evidence type="ECO:0000259" key="3">
    <source>
        <dbReference type="PROSITE" id="PS50076"/>
    </source>
</evidence>
<reference evidence="4" key="1">
    <citation type="journal article" date="2022" name="Arch. Microbiol.">
        <title>Thiomicrorhabdus immobilis sp. nov., a mesophilic sulfur-oxidizing bacterium isolated from sediment of a brackish lake in northern Japan.</title>
        <authorList>
            <person name="Kojima H."/>
            <person name="Mochizuki J."/>
            <person name="Kanda M."/>
            <person name="Watanabe T."/>
            <person name="Fukui M."/>
        </authorList>
    </citation>
    <scope>NUCLEOTIDE SEQUENCE</scope>
    <source>
        <strain evidence="4">Am19</strain>
    </source>
</reference>
<dbReference type="SMART" id="SM00271">
    <property type="entry name" value="DnaJ"/>
    <property type="match status" value="1"/>
</dbReference>
<evidence type="ECO:0000256" key="2">
    <source>
        <dbReference type="SAM" id="MobiDB-lite"/>
    </source>
</evidence>
<sequence length="286" mass="32251">MRVNYDVSVDYFAVLGVHYGACSKTVKLAYRKMARRYHPDVSKIHDAQSRFQDIAFAYEILSKYRDSYCHEFNLRKIRAQNVKSKVDKQTPEEPQSNPSGFTADAEQKKSSAESKAGANQQQRGSANYSAYRSQKPINGKDRVINYPLTLRYAIRLLSLGHFYIPGLKLNMKFTREAFEEKTFRLEGKGYSGLFGGKPGNFLVKFTIKIDSVRYKLLNGDIYGSFTVPKALIKPGEAIRLDVVSGKVELQIPENYSAEKFIKVDGMGLPADEVTPAGDLYVRLIAS</sequence>
<dbReference type="RefSeq" id="WP_237264306.1">
    <property type="nucleotide sequence ID" value="NZ_AP024202.1"/>
</dbReference>